<keyword evidence="2" id="KW-1185">Reference proteome</keyword>
<protein>
    <submittedName>
        <fullName evidence="1">Uncharacterized protein</fullName>
    </submittedName>
</protein>
<dbReference type="PANTHER" id="PTHR31751">
    <property type="entry name" value="SI:CH211-108C17.2-RELATED-RELATED"/>
    <property type="match status" value="1"/>
</dbReference>
<organism evidence="1 2">
    <name type="scientific">Acanthochromis polyacanthus</name>
    <name type="common">spiny chromis</name>
    <dbReference type="NCBI Taxonomy" id="80966"/>
    <lineage>
        <taxon>Eukaryota</taxon>
        <taxon>Metazoa</taxon>
        <taxon>Chordata</taxon>
        <taxon>Craniata</taxon>
        <taxon>Vertebrata</taxon>
        <taxon>Euteleostomi</taxon>
        <taxon>Actinopterygii</taxon>
        <taxon>Neopterygii</taxon>
        <taxon>Teleostei</taxon>
        <taxon>Neoteleostei</taxon>
        <taxon>Acanthomorphata</taxon>
        <taxon>Ovalentaria</taxon>
        <taxon>Pomacentridae</taxon>
        <taxon>Acanthochromis</taxon>
    </lineage>
</organism>
<reference evidence="1" key="2">
    <citation type="submission" date="2025-09" db="UniProtKB">
        <authorList>
            <consortium name="Ensembl"/>
        </authorList>
    </citation>
    <scope>IDENTIFICATION</scope>
</reference>
<dbReference type="Ensembl" id="ENSAPOT00000012762.1">
    <property type="protein sequence ID" value="ENSAPOP00000002843.1"/>
    <property type="gene ID" value="ENSAPOG00000004283.1"/>
</dbReference>
<reference evidence="1" key="1">
    <citation type="submission" date="2025-08" db="UniProtKB">
        <authorList>
            <consortium name="Ensembl"/>
        </authorList>
    </citation>
    <scope>IDENTIFICATION</scope>
</reference>
<proteinExistence type="predicted"/>
<dbReference type="InParanoid" id="A0A3Q1EGJ6"/>
<name>A0A3Q1EGJ6_9TELE</name>
<dbReference type="GeneTree" id="ENSGT00940000164945"/>
<dbReference type="Proteomes" id="UP000257200">
    <property type="component" value="Unplaced"/>
</dbReference>
<accession>A0A3Q1EGJ6</accession>
<evidence type="ECO:0000313" key="2">
    <source>
        <dbReference type="Proteomes" id="UP000257200"/>
    </source>
</evidence>
<sequence>ILVQVDRRHAFKQCNEPLTLGGDGRCDSPGFSPKYCTYSVMNQADNRITDFELVQVTQTGTSQSMEKRGFCKTFDRLLKVKTVVTDRHVGIKSVIKKVYQQQGVNQQFDVYHISNSFRKKLIELSKQNIVNHVWFSSRNCDAEKKKWLKGATLLAVKEVVFDPSLLRDIRQISQFCHTGKLESYHSALLVYCPKRQKFDYPCMLARTQLAVMQYNANVGRQQATVKKMKAEGKQLPQVERPAGKNIAKAPAPPKEELIKKHVDRFKML</sequence>
<evidence type="ECO:0000313" key="1">
    <source>
        <dbReference type="Ensembl" id="ENSAPOP00000002843.1"/>
    </source>
</evidence>
<dbReference type="PANTHER" id="PTHR31751:SF42">
    <property type="entry name" value="PROTEIN CBG10204"/>
    <property type="match status" value="1"/>
</dbReference>
<dbReference type="AlphaFoldDB" id="A0A3Q1EGJ6"/>